<accession>A0ABW0K0Z8</accession>
<gene>
    <name evidence="1" type="ORF">ACFPOG_02240</name>
</gene>
<protein>
    <submittedName>
        <fullName evidence="1">Uncharacterized protein</fullName>
    </submittedName>
</protein>
<evidence type="ECO:0000313" key="2">
    <source>
        <dbReference type="Proteomes" id="UP001596044"/>
    </source>
</evidence>
<sequence length="53" mass="5743">MNPKDGTKLLTGIQLQAPDAKRGDFTITNADIDSVKKQISGTTLINQGIQTRE</sequence>
<dbReference type="Proteomes" id="UP001596044">
    <property type="component" value="Unassembled WGS sequence"/>
</dbReference>
<dbReference type="RefSeq" id="WP_270881520.1">
    <property type="nucleotide sequence ID" value="NZ_JAQFVF010000053.1"/>
</dbReference>
<evidence type="ECO:0000313" key="1">
    <source>
        <dbReference type="EMBL" id="MFC5447060.1"/>
    </source>
</evidence>
<reference evidence="2" key="1">
    <citation type="journal article" date="2019" name="Int. J. Syst. Evol. Microbiol.">
        <title>The Global Catalogue of Microorganisms (GCM) 10K type strain sequencing project: providing services to taxonomists for standard genome sequencing and annotation.</title>
        <authorList>
            <consortium name="The Broad Institute Genomics Platform"/>
            <consortium name="The Broad Institute Genome Sequencing Center for Infectious Disease"/>
            <person name="Wu L."/>
            <person name="Ma J."/>
        </authorList>
    </citation>
    <scope>NUCLEOTIDE SEQUENCE [LARGE SCALE GENOMIC DNA]</scope>
    <source>
        <strain evidence="2">KACC 11904</strain>
    </source>
</reference>
<proteinExistence type="predicted"/>
<organism evidence="1 2">
    <name type="scientific">Paenibacillus aestuarii</name>
    <dbReference type="NCBI Taxonomy" id="516965"/>
    <lineage>
        <taxon>Bacteria</taxon>
        <taxon>Bacillati</taxon>
        <taxon>Bacillota</taxon>
        <taxon>Bacilli</taxon>
        <taxon>Bacillales</taxon>
        <taxon>Paenibacillaceae</taxon>
        <taxon>Paenibacillus</taxon>
    </lineage>
</organism>
<keyword evidence="2" id="KW-1185">Reference proteome</keyword>
<dbReference type="EMBL" id="JBHSMJ010000005">
    <property type="protein sequence ID" value="MFC5447060.1"/>
    <property type="molecule type" value="Genomic_DNA"/>
</dbReference>
<name>A0ABW0K0Z8_9BACL</name>
<comment type="caution">
    <text evidence="1">The sequence shown here is derived from an EMBL/GenBank/DDBJ whole genome shotgun (WGS) entry which is preliminary data.</text>
</comment>